<reference evidence="3 4" key="1">
    <citation type="submission" date="2019-02" db="EMBL/GenBank/DDBJ databases">
        <title>Genome sequencing of the rare red list fungi Phellinidium pouzarii.</title>
        <authorList>
            <person name="Buettner E."/>
            <person name="Kellner H."/>
        </authorList>
    </citation>
    <scope>NUCLEOTIDE SEQUENCE [LARGE SCALE GENOMIC DNA]</scope>
    <source>
        <strain evidence="3 4">DSM 108285</strain>
    </source>
</reference>
<feature type="transmembrane region" description="Helical" evidence="2">
    <location>
        <begin position="384"/>
        <end position="409"/>
    </location>
</feature>
<proteinExistence type="predicted"/>
<protein>
    <submittedName>
        <fullName evidence="3">Uncharacterized protein</fullName>
    </submittedName>
</protein>
<keyword evidence="2" id="KW-0812">Transmembrane</keyword>
<accession>A0A4V3XDG5</accession>
<dbReference type="EMBL" id="SGPK01000055">
    <property type="protein sequence ID" value="THH09703.1"/>
    <property type="molecule type" value="Genomic_DNA"/>
</dbReference>
<evidence type="ECO:0000313" key="4">
    <source>
        <dbReference type="Proteomes" id="UP000308199"/>
    </source>
</evidence>
<comment type="caution">
    <text evidence="3">The sequence shown here is derived from an EMBL/GenBank/DDBJ whole genome shotgun (WGS) entry which is preliminary data.</text>
</comment>
<feature type="transmembrane region" description="Helical" evidence="2">
    <location>
        <begin position="312"/>
        <end position="332"/>
    </location>
</feature>
<dbReference type="OrthoDB" id="972532at2759"/>
<feature type="region of interest" description="Disordered" evidence="1">
    <location>
        <begin position="1"/>
        <end position="22"/>
    </location>
</feature>
<keyword evidence="4" id="KW-1185">Reference proteome</keyword>
<evidence type="ECO:0000256" key="1">
    <source>
        <dbReference type="SAM" id="MobiDB-lite"/>
    </source>
</evidence>
<keyword evidence="2" id="KW-0472">Membrane</keyword>
<feature type="transmembrane region" description="Helical" evidence="2">
    <location>
        <begin position="353"/>
        <end position="378"/>
    </location>
</feature>
<keyword evidence="2" id="KW-1133">Transmembrane helix</keyword>
<dbReference type="Proteomes" id="UP000308199">
    <property type="component" value="Unassembled WGS sequence"/>
</dbReference>
<gene>
    <name evidence="3" type="ORF">EW145_g1829</name>
</gene>
<name>A0A4V3XDG5_9AGAM</name>
<feature type="transmembrane region" description="Helical" evidence="2">
    <location>
        <begin position="274"/>
        <end position="292"/>
    </location>
</feature>
<sequence length="607" mass="66001">MNDNRADTAGFDHTNRPTRWTQREQDFLETLHRVLPKLIDDSKIPDYYADRMPSVQSHNAKQEKPIAKCIRDHADLDQVVCDEGRGFKSSALRPRVSSSLSAHSESTASTVFTFPQAMEKFTNYARSYQTLQIQELVLLDKRLRSNIENLGREPAIRTAVSIHRAALYHAFAACAHGLWAFHHALMAFGDEFYESACLEPLNALAVYTDAQANIIDGKNITAGILGEQEIQLYLIGILPALSEGFDAAVRGLSKFVDTGIPAITAAQQTESARYLTMTGVATFFSAVTATTLQLSYAYATHPGSPLAVAVNALWYAALVFSTASAVNSLLGLTWRQTPEATLVRQLPTWAALWLVRGPMISLVVASVAFSIGVCLFAFSSSQHIITSTLTAIFTAAHGFALFALARLYIYDQRQLGRLPFFSDSQSELKSIANLEALIHDTQSPLGSVPAPLDDHLPPWADGNGILHINEERPAGPKDYKAKLEHVIEMQPVQAAVAGELNAVPTFEQPWACACVHDMATTSISAESPVTGLGLKFGFEAHPTSSIARPIPGSSASRVVEIPNSVCRRATSNGNASLTGSEYQGHLQTEHCARHGLLVKCASTEVLQ</sequence>
<evidence type="ECO:0000313" key="3">
    <source>
        <dbReference type="EMBL" id="THH09703.1"/>
    </source>
</evidence>
<dbReference type="AlphaFoldDB" id="A0A4V3XDG5"/>
<organism evidence="3 4">
    <name type="scientific">Phellinidium pouzarii</name>
    <dbReference type="NCBI Taxonomy" id="167371"/>
    <lineage>
        <taxon>Eukaryota</taxon>
        <taxon>Fungi</taxon>
        <taxon>Dikarya</taxon>
        <taxon>Basidiomycota</taxon>
        <taxon>Agaricomycotina</taxon>
        <taxon>Agaricomycetes</taxon>
        <taxon>Hymenochaetales</taxon>
        <taxon>Hymenochaetaceae</taxon>
        <taxon>Phellinidium</taxon>
    </lineage>
</organism>
<evidence type="ECO:0000256" key="2">
    <source>
        <dbReference type="SAM" id="Phobius"/>
    </source>
</evidence>